<accession>A0A0W7TM41</accession>
<dbReference type="PANTHER" id="PTHR30146:SF109">
    <property type="entry name" value="HTH-TYPE TRANSCRIPTIONAL REGULATOR GALS"/>
    <property type="match status" value="1"/>
</dbReference>
<dbReference type="Gene3D" id="3.40.50.2300">
    <property type="match status" value="2"/>
</dbReference>
<dbReference type="SMART" id="SM00354">
    <property type="entry name" value="HTH_LACI"/>
    <property type="match status" value="1"/>
</dbReference>
<dbReference type="InterPro" id="IPR028082">
    <property type="entry name" value="Peripla_BP_I"/>
</dbReference>
<dbReference type="GO" id="GO:0003700">
    <property type="term" value="F:DNA-binding transcription factor activity"/>
    <property type="evidence" value="ECO:0007669"/>
    <property type="project" value="TreeGrafter"/>
</dbReference>
<dbReference type="Proteomes" id="UP000053433">
    <property type="component" value="Unassembled WGS sequence"/>
</dbReference>
<dbReference type="Gene3D" id="1.10.260.40">
    <property type="entry name" value="lambda repressor-like DNA-binding domains"/>
    <property type="match status" value="1"/>
</dbReference>
<dbReference type="Pfam" id="PF13377">
    <property type="entry name" value="Peripla_BP_3"/>
    <property type="match status" value="1"/>
</dbReference>
<dbReference type="CDD" id="cd06267">
    <property type="entry name" value="PBP1_LacI_sugar_binding-like"/>
    <property type="match status" value="1"/>
</dbReference>
<comment type="caution">
    <text evidence="5">The sequence shown here is derived from an EMBL/GenBank/DDBJ whole genome shotgun (WGS) entry which is preliminary data.</text>
</comment>
<dbReference type="AlphaFoldDB" id="A0A0W7TM41"/>
<dbReference type="SUPFAM" id="SSF47413">
    <property type="entry name" value="lambda repressor-like DNA-binding domains"/>
    <property type="match status" value="1"/>
</dbReference>
<keyword evidence="2" id="KW-0238">DNA-binding</keyword>
<dbReference type="SUPFAM" id="SSF53822">
    <property type="entry name" value="Periplasmic binding protein-like I"/>
    <property type="match status" value="1"/>
</dbReference>
<evidence type="ECO:0000256" key="3">
    <source>
        <dbReference type="ARBA" id="ARBA00023163"/>
    </source>
</evidence>
<feature type="domain" description="HTH lacI-type" evidence="4">
    <location>
        <begin position="8"/>
        <end position="62"/>
    </location>
</feature>
<dbReference type="PANTHER" id="PTHR30146">
    <property type="entry name" value="LACI-RELATED TRANSCRIPTIONAL REPRESSOR"/>
    <property type="match status" value="1"/>
</dbReference>
<dbReference type="PROSITE" id="PS50932">
    <property type="entry name" value="HTH_LACI_2"/>
    <property type="match status" value="1"/>
</dbReference>
<evidence type="ECO:0000313" key="6">
    <source>
        <dbReference type="Proteomes" id="UP000053433"/>
    </source>
</evidence>
<keyword evidence="3" id="KW-0804">Transcription</keyword>
<dbReference type="InterPro" id="IPR000843">
    <property type="entry name" value="HTH_LacI"/>
</dbReference>
<name>A0A0W7TM41_9FIRM</name>
<gene>
    <name evidence="5" type="ORF">ASJ35_16605</name>
</gene>
<evidence type="ECO:0000256" key="2">
    <source>
        <dbReference type="ARBA" id="ARBA00023125"/>
    </source>
</evidence>
<dbReference type="EMBL" id="LMUA01000036">
    <property type="protein sequence ID" value="KUE74921.1"/>
    <property type="molecule type" value="Genomic_DNA"/>
</dbReference>
<evidence type="ECO:0000259" key="4">
    <source>
        <dbReference type="PROSITE" id="PS50932"/>
    </source>
</evidence>
<sequence>MSENRKCTIVDVARAAGTSTATVSRILSGSDYPISAQLRKKVMQVAQDLNYKPNLIGKMLQSGVGEKEIGVVLPSIVNPFYGSLMSAVEEECVQRSYVPILCLSQNSSRLESQHIEMLGQKQVSGILLSCMHMDEALMDKLRRLEIPCVLFDQTYEEYPGLNVGFDFYQGGLLATRYLIQCGHRDIAFASGPMDRRSRKQRFEGYKAALRENGIRFNSKRLLLYEGSTDAGAENSEFRNGYELGRMLLQGEYLPDAVFAINDMTAIGMIQCLKTNGVYVPADVSVIGFDNIYISDFVEPALTTISQPSHEMGRKAARMLLDAIEQPGCAQENVVMEPTLVERRSVRKVYRRLRR</sequence>
<dbReference type="InterPro" id="IPR010982">
    <property type="entry name" value="Lambda_DNA-bd_dom_sf"/>
</dbReference>
<dbReference type="RefSeq" id="WP_058723825.1">
    <property type="nucleotide sequence ID" value="NZ_DBGFOS010000053.1"/>
</dbReference>
<dbReference type="GO" id="GO:0000976">
    <property type="term" value="F:transcription cis-regulatory region binding"/>
    <property type="evidence" value="ECO:0007669"/>
    <property type="project" value="TreeGrafter"/>
</dbReference>
<evidence type="ECO:0000256" key="1">
    <source>
        <dbReference type="ARBA" id="ARBA00023015"/>
    </source>
</evidence>
<reference evidence="5 6" key="1">
    <citation type="submission" date="2015-10" db="EMBL/GenBank/DDBJ databases">
        <title>A novel member of the family Ruminococcaceae isolated from human faeces.</title>
        <authorList>
            <person name="Shkoporov A.N."/>
            <person name="Chaplin A.V."/>
            <person name="Motuzova O.V."/>
            <person name="Kafarskaia L.I."/>
            <person name="Efimov B.A."/>
        </authorList>
    </citation>
    <scope>NUCLEOTIDE SEQUENCE [LARGE SCALE GENOMIC DNA]</scope>
    <source>
        <strain evidence="5 6">668</strain>
    </source>
</reference>
<protein>
    <recommendedName>
        <fullName evidence="4">HTH lacI-type domain-containing protein</fullName>
    </recommendedName>
</protein>
<dbReference type="CDD" id="cd01392">
    <property type="entry name" value="HTH_LacI"/>
    <property type="match status" value="1"/>
</dbReference>
<dbReference type="Pfam" id="PF00356">
    <property type="entry name" value="LacI"/>
    <property type="match status" value="1"/>
</dbReference>
<proteinExistence type="predicted"/>
<keyword evidence="1" id="KW-0805">Transcription regulation</keyword>
<evidence type="ECO:0000313" key="5">
    <source>
        <dbReference type="EMBL" id="KUE74921.1"/>
    </source>
</evidence>
<organism evidence="5 6">
    <name type="scientific">Ruthenibacterium lactatiformans</name>
    <dbReference type="NCBI Taxonomy" id="1550024"/>
    <lineage>
        <taxon>Bacteria</taxon>
        <taxon>Bacillati</taxon>
        <taxon>Bacillota</taxon>
        <taxon>Clostridia</taxon>
        <taxon>Eubacteriales</taxon>
        <taxon>Oscillospiraceae</taxon>
        <taxon>Ruthenibacterium</taxon>
    </lineage>
</organism>
<dbReference type="InterPro" id="IPR046335">
    <property type="entry name" value="LacI/GalR-like_sensor"/>
</dbReference>